<sequence length="494" mass="55921">MSETEAEVTQPTEELSDESTGSNDPPVHLEDPKIGSITIKLRKLFPDMYVDAKVEPEPVGKDKVIEDGGDKDINEIPKDEEEEEHSEEAPRTVLPYPVTEAARVRAEACQRLDELMARQAEDEIKMIEDILVRQQEERLVEDEKAKNDMKNIHGLDWGRQIPKRRLLLEKIREHRSSLSLRSVPSSKPSSSVERCSLSGFIQATGHPEEVTIGASLRPIGKDEEESVELDYITIASNDTSLNGQQQIHYIQHFIDAGIPAVDHSSSRSTAFDRTGNKCKEFIIRYGIDLELRSNINKSAYVENTIEDPEKWTLAVIAHEATVAYTKNGRSIVELGHHQVSDTMGTTMSSWITFYMEKDGFARLAGLRSSHIGFYEKPTIKVDELDDLKEHGKLLRLKPSEDAVDLCIRQGIQYGRYIYKGLSEGIWQRLSRNQPFTEGADMLSLYYNQRLAVRSIVKSIWYKLTGARGMMLNETSSTSLIVQRLHDGIIVNHEV</sequence>
<feature type="region of interest" description="Disordered" evidence="2">
    <location>
        <begin position="53"/>
        <end position="90"/>
    </location>
</feature>
<keyword evidence="1" id="KW-0175">Coiled coil</keyword>
<feature type="compositionally biased region" description="Polar residues" evidence="2">
    <location>
        <begin position="7"/>
        <end position="23"/>
    </location>
</feature>
<evidence type="ECO:0000313" key="4">
    <source>
        <dbReference type="Proteomes" id="UP000591131"/>
    </source>
</evidence>
<dbReference type="AlphaFoldDB" id="A0A7J6LHE9"/>
<feature type="compositionally biased region" description="Basic and acidic residues" evidence="2">
    <location>
        <begin position="53"/>
        <end position="77"/>
    </location>
</feature>
<dbReference type="EMBL" id="JAAPAO010000489">
    <property type="protein sequence ID" value="KAF4658556.1"/>
    <property type="molecule type" value="Genomic_DNA"/>
</dbReference>
<reference evidence="3 4" key="1">
    <citation type="submission" date="2020-04" db="EMBL/GenBank/DDBJ databases">
        <title>Perkinsus chesapeaki whole genome sequence.</title>
        <authorList>
            <person name="Bogema D.R."/>
        </authorList>
    </citation>
    <scope>NUCLEOTIDE SEQUENCE [LARGE SCALE GENOMIC DNA]</scope>
    <source>
        <strain evidence="3">ATCC PRA-425</strain>
    </source>
</reference>
<feature type="coiled-coil region" evidence="1">
    <location>
        <begin position="117"/>
        <end position="152"/>
    </location>
</feature>
<evidence type="ECO:0000256" key="1">
    <source>
        <dbReference type="SAM" id="Coils"/>
    </source>
</evidence>
<gene>
    <name evidence="3" type="ORF">FOL47_007917</name>
</gene>
<evidence type="ECO:0000313" key="3">
    <source>
        <dbReference type="EMBL" id="KAF4658556.1"/>
    </source>
</evidence>
<name>A0A7J6LHE9_PERCH</name>
<protein>
    <submittedName>
        <fullName evidence="3">Uncharacterized protein</fullName>
    </submittedName>
</protein>
<accession>A0A7J6LHE9</accession>
<keyword evidence="4" id="KW-1185">Reference proteome</keyword>
<dbReference type="OrthoDB" id="445173at2759"/>
<organism evidence="3 4">
    <name type="scientific">Perkinsus chesapeaki</name>
    <name type="common">Clam parasite</name>
    <name type="synonym">Perkinsus andrewsi</name>
    <dbReference type="NCBI Taxonomy" id="330153"/>
    <lineage>
        <taxon>Eukaryota</taxon>
        <taxon>Sar</taxon>
        <taxon>Alveolata</taxon>
        <taxon>Perkinsozoa</taxon>
        <taxon>Perkinsea</taxon>
        <taxon>Perkinsida</taxon>
        <taxon>Perkinsidae</taxon>
        <taxon>Perkinsus</taxon>
    </lineage>
</organism>
<proteinExistence type="predicted"/>
<feature type="region of interest" description="Disordered" evidence="2">
    <location>
        <begin position="1"/>
        <end position="33"/>
    </location>
</feature>
<evidence type="ECO:0000256" key="2">
    <source>
        <dbReference type="SAM" id="MobiDB-lite"/>
    </source>
</evidence>
<comment type="caution">
    <text evidence="3">The sequence shown here is derived from an EMBL/GenBank/DDBJ whole genome shotgun (WGS) entry which is preliminary data.</text>
</comment>
<dbReference type="Proteomes" id="UP000591131">
    <property type="component" value="Unassembled WGS sequence"/>
</dbReference>